<keyword evidence="6" id="KW-0799">Topoisomerase</keyword>
<feature type="domain" description="C-terminal associated" evidence="9">
    <location>
        <begin position="70"/>
        <end position="120"/>
    </location>
</feature>
<dbReference type="PANTHER" id="PTHR10169:SF38">
    <property type="entry name" value="DNA TOPOISOMERASE 2"/>
    <property type="match status" value="1"/>
</dbReference>
<sequence length="120" mass="14396">MTHLEDDIVALMRRVIDMLGILRKEIKVELDGHVLPDYCFPDYVDLYLQFASRERSQNVPRVYQKLNWSWEGLGTNTFEKGRQYFKDIAIDQRHFIWVDEEDDKAIEIAFSNKQVEERKE</sequence>
<evidence type="ECO:0000256" key="6">
    <source>
        <dbReference type="ARBA" id="ARBA00023029"/>
    </source>
</evidence>
<dbReference type="GO" id="GO:0003918">
    <property type="term" value="F:DNA topoisomerase type II (double strand cut, ATP-hydrolyzing) activity"/>
    <property type="evidence" value="ECO:0007669"/>
    <property type="project" value="UniProtKB-EC"/>
</dbReference>
<proteinExistence type="predicted"/>
<reference evidence="10 11" key="1">
    <citation type="submission" date="2019-11" db="EMBL/GenBank/DDBJ databases">
        <title>Whole genome sequence of Oryza granulata.</title>
        <authorList>
            <person name="Li W."/>
        </authorList>
    </citation>
    <scope>NUCLEOTIDE SEQUENCE [LARGE SCALE GENOMIC DNA]</scope>
    <source>
        <strain evidence="11">cv. Menghai</strain>
        <tissue evidence="10">Leaf</tissue>
    </source>
</reference>
<evidence type="ECO:0000256" key="8">
    <source>
        <dbReference type="ARBA" id="ARBA00023235"/>
    </source>
</evidence>
<dbReference type="Gene3D" id="3.40.50.670">
    <property type="match status" value="1"/>
</dbReference>
<dbReference type="PANTHER" id="PTHR10169">
    <property type="entry name" value="DNA TOPOISOMERASE/GYRASE"/>
    <property type="match status" value="1"/>
</dbReference>
<dbReference type="EMBL" id="SPHZ02000006">
    <property type="protein sequence ID" value="KAF0912223.1"/>
    <property type="molecule type" value="Genomic_DNA"/>
</dbReference>
<keyword evidence="8" id="KW-0413">Isomerase</keyword>
<evidence type="ECO:0000256" key="5">
    <source>
        <dbReference type="ARBA" id="ARBA00022840"/>
    </source>
</evidence>
<dbReference type="GO" id="GO:0000712">
    <property type="term" value="P:resolution of meiotic recombination intermediates"/>
    <property type="evidence" value="ECO:0007669"/>
    <property type="project" value="TreeGrafter"/>
</dbReference>
<protein>
    <recommendedName>
        <fullName evidence="3">DNA topoisomerase (ATP-hydrolyzing)</fullName>
        <ecNumber evidence="3">5.6.2.2</ecNumber>
    </recommendedName>
</protein>
<dbReference type="Proteomes" id="UP000479710">
    <property type="component" value="Unassembled WGS sequence"/>
</dbReference>
<dbReference type="InterPro" id="IPR050634">
    <property type="entry name" value="DNA_Topoisomerase_II"/>
</dbReference>
<evidence type="ECO:0000256" key="3">
    <source>
        <dbReference type="ARBA" id="ARBA00012895"/>
    </source>
</evidence>
<dbReference type="EC" id="5.6.2.2" evidence="3"/>
<dbReference type="GO" id="GO:0003677">
    <property type="term" value="F:DNA binding"/>
    <property type="evidence" value="ECO:0007669"/>
    <property type="project" value="UniProtKB-KW"/>
</dbReference>
<name>A0A6G1DKG3_9ORYZ</name>
<evidence type="ECO:0000256" key="2">
    <source>
        <dbReference type="ARBA" id="ARBA00001946"/>
    </source>
</evidence>
<keyword evidence="4" id="KW-0547">Nucleotide-binding</keyword>
<evidence type="ECO:0000259" key="9">
    <source>
        <dbReference type="Pfam" id="PF16898"/>
    </source>
</evidence>
<dbReference type="GO" id="GO:0005524">
    <property type="term" value="F:ATP binding"/>
    <property type="evidence" value="ECO:0007669"/>
    <property type="project" value="UniProtKB-KW"/>
</dbReference>
<keyword evidence="5" id="KW-0067">ATP-binding</keyword>
<evidence type="ECO:0000256" key="4">
    <source>
        <dbReference type="ARBA" id="ARBA00022741"/>
    </source>
</evidence>
<organism evidence="10 11">
    <name type="scientific">Oryza meyeriana var. granulata</name>
    <dbReference type="NCBI Taxonomy" id="110450"/>
    <lineage>
        <taxon>Eukaryota</taxon>
        <taxon>Viridiplantae</taxon>
        <taxon>Streptophyta</taxon>
        <taxon>Embryophyta</taxon>
        <taxon>Tracheophyta</taxon>
        <taxon>Spermatophyta</taxon>
        <taxon>Magnoliopsida</taxon>
        <taxon>Liliopsida</taxon>
        <taxon>Poales</taxon>
        <taxon>Poaceae</taxon>
        <taxon>BOP clade</taxon>
        <taxon>Oryzoideae</taxon>
        <taxon>Oryzeae</taxon>
        <taxon>Oryzinae</taxon>
        <taxon>Oryza</taxon>
        <taxon>Oryza meyeriana</taxon>
    </lineage>
</organism>
<comment type="cofactor">
    <cofactor evidence="2">
        <name>Mg(2+)</name>
        <dbReference type="ChEBI" id="CHEBI:18420"/>
    </cofactor>
</comment>
<dbReference type="InterPro" id="IPR013759">
    <property type="entry name" value="Topo_IIA_B_C"/>
</dbReference>
<dbReference type="Pfam" id="PF16898">
    <property type="entry name" value="TOPRIM_C"/>
    <property type="match status" value="1"/>
</dbReference>
<dbReference type="GO" id="GO:0005634">
    <property type="term" value="C:nucleus"/>
    <property type="evidence" value="ECO:0007669"/>
    <property type="project" value="TreeGrafter"/>
</dbReference>
<keyword evidence="7" id="KW-0238">DNA-binding</keyword>
<dbReference type="GO" id="GO:0000819">
    <property type="term" value="P:sister chromatid segregation"/>
    <property type="evidence" value="ECO:0007669"/>
    <property type="project" value="TreeGrafter"/>
</dbReference>
<gene>
    <name evidence="10" type="ORF">E2562_013176</name>
</gene>
<comment type="catalytic activity">
    <reaction evidence="1">
        <text>ATP-dependent breakage, passage and rejoining of double-stranded DNA.</text>
        <dbReference type="EC" id="5.6.2.2"/>
    </reaction>
</comment>
<dbReference type="InterPro" id="IPR031660">
    <property type="entry name" value="TOPRIM_C"/>
</dbReference>
<evidence type="ECO:0000256" key="1">
    <source>
        <dbReference type="ARBA" id="ARBA00000185"/>
    </source>
</evidence>
<keyword evidence="11" id="KW-1185">Reference proteome</keyword>
<dbReference type="GO" id="GO:0006265">
    <property type="term" value="P:DNA topological change"/>
    <property type="evidence" value="ECO:0007669"/>
    <property type="project" value="InterPro"/>
</dbReference>
<dbReference type="AlphaFoldDB" id="A0A6G1DKG3"/>
<dbReference type="InterPro" id="IPR013760">
    <property type="entry name" value="Topo_IIA-like_dom_sf"/>
</dbReference>
<dbReference type="OrthoDB" id="276498at2759"/>
<dbReference type="SUPFAM" id="SSF56719">
    <property type="entry name" value="Type II DNA topoisomerase"/>
    <property type="match status" value="1"/>
</dbReference>
<evidence type="ECO:0000313" key="10">
    <source>
        <dbReference type="EMBL" id="KAF0912223.1"/>
    </source>
</evidence>
<evidence type="ECO:0000313" key="11">
    <source>
        <dbReference type="Proteomes" id="UP000479710"/>
    </source>
</evidence>
<accession>A0A6G1DKG3</accession>
<evidence type="ECO:0000256" key="7">
    <source>
        <dbReference type="ARBA" id="ARBA00023125"/>
    </source>
</evidence>
<comment type="caution">
    <text evidence="10">The sequence shown here is derived from an EMBL/GenBank/DDBJ whole genome shotgun (WGS) entry which is preliminary data.</text>
</comment>